<reference evidence="3 4" key="1">
    <citation type="submission" date="2020-08" db="EMBL/GenBank/DDBJ databases">
        <title>Genomic Encyclopedia of Type Strains, Phase IV (KMG-IV): sequencing the most valuable type-strain genomes for metagenomic binning, comparative biology and taxonomic classification.</title>
        <authorList>
            <person name="Goeker M."/>
        </authorList>
    </citation>
    <scope>NUCLEOTIDE SEQUENCE [LARGE SCALE GENOMIC DNA]</scope>
    <source>
        <strain evidence="3 4">DSM 2461</strain>
    </source>
</reference>
<comment type="caution">
    <text evidence="3">The sequence shown here is derived from an EMBL/GenBank/DDBJ whole genome shotgun (WGS) entry which is preliminary data.</text>
</comment>
<feature type="domain" description="GFO/IDH/MocA-like oxidoreductase" evidence="2">
    <location>
        <begin position="136"/>
        <end position="258"/>
    </location>
</feature>
<evidence type="ECO:0000313" key="3">
    <source>
        <dbReference type="EMBL" id="MBB6480922.1"/>
    </source>
</evidence>
<evidence type="ECO:0000259" key="1">
    <source>
        <dbReference type="Pfam" id="PF01408"/>
    </source>
</evidence>
<name>A0A841REZ2_9SPIO</name>
<dbReference type="RefSeq" id="WP_184747166.1">
    <property type="nucleotide sequence ID" value="NZ_JACHGJ010000004.1"/>
</dbReference>
<dbReference type="SUPFAM" id="SSF55347">
    <property type="entry name" value="Glyceraldehyde-3-phosphate dehydrogenase-like, C-terminal domain"/>
    <property type="match status" value="1"/>
</dbReference>
<dbReference type="Pfam" id="PF01408">
    <property type="entry name" value="GFO_IDH_MocA"/>
    <property type="match status" value="1"/>
</dbReference>
<organism evidence="3 4">
    <name type="scientific">Spirochaeta isovalerica</name>
    <dbReference type="NCBI Taxonomy" id="150"/>
    <lineage>
        <taxon>Bacteria</taxon>
        <taxon>Pseudomonadati</taxon>
        <taxon>Spirochaetota</taxon>
        <taxon>Spirochaetia</taxon>
        <taxon>Spirochaetales</taxon>
        <taxon>Spirochaetaceae</taxon>
        <taxon>Spirochaeta</taxon>
    </lineage>
</organism>
<accession>A0A841REZ2</accession>
<evidence type="ECO:0000313" key="4">
    <source>
        <dbReference type="Proteomes" id="UP000587760"/>
    </source>
</evidence>
<evidence type="ECO:0000259" key="2">
    <source>
        <dbReference type="Pfam" id="PF22725"/>
    </source>
</evidence>
<dbReference type="Gene3D" id="3.40.50.720">
    <property type="entry name" value="NAD(P)-binding Rossmann-like Domain"/>
    <property type="match status" value="1"/>
</dbReference>
<gene>
    <name evidence="3" type="ORF">HNR50_002595</name>
</gene>
<dbReference type="GO" id="GO:0000166">
    <property type="term" value="F:nucleotide binding"/>
    <property type="evidence" value="ECO:0007669"/>
    <property type="project" value="InterPro"/>
</dbReference>
<dbReference type="SUPFAM" id="SSF51735">
    <property type="entry name" value="NAD(P)-binding Rossmann-fold domains"/>
    <property type="match status" value="1"/>
</dbReference>
<dbReference type="AlphaFoldDB" id="A0A841REZ2"/>
<protein>
    <submittedName>
        <fullName evidence="3">Putative dehydrogenase</fullName>
    </submittedName>
</protein>
<proteinExistence type="predicted"/>
<dbReference type="Pfam" id="PF22725">
    <property type="entry name" value="GFO_IDH_MocA_C3"/>
    <property type="match status" value="1"/>
</dbReference>
<dbReference type="Proteomes" id="UP000587760">
    <property type="component" value="Unassembled WGS sequence"/>
</dbReference>
<dbReference type="InterPro" id="IPR000683">
    <property type="entry name" value="Gfo/Idh/MocA-like_OxRdtase_N"/>
</dbReference>
<dbReference type="Gene3D" id="3.30.360.10">
    <property type="entry name" value="Dihydrodipicolinate Reductase, domain 2"/>
    <property type="match status" value="1"/>
</dbReference>
<dbReference type="InterPro" id="IPR036291">
    <property type="entry name" value="NAD(P)-bd_dom_sf"/>
</dbReference>
<dbReference type="PANTHER" id="PTHR42840:SF5">
    <property type="entry name" value="NAD(P)-BINDING ROSSMANN-FOLD SUPERFAMILY PROTEIN"/>
    <property type="match status" value="1"/>
</dbReference>
<dbReference type="PANTHER" id="PTHR42840">
    <property type="entry name" value="NAD(P)-BINDING ROSSMANN-FOLD SUPERFAMILY PROTEIN-RELATED"/>
    <property type="match status" value="1"/>
</dbReference>
<dbReference type="InterPro" id="IPR055170">
    <property type="entry name" value="GFO_IDH_MocA-like_dom"/>
</dbReference>
<dbReference type="GO" id="GO:0006740">
    <property type="term" value="P:NADPH regeneration"/>
    <property type="evidence" value="ECO:0007669"/>
    <property type="project" value="TreeGrafter"/>
</dbReference>
<feature type="domain" description="Gfo/Idh/MocA-like oxidoreductase N-terminal" evidence="1">
    <location>
        <begin position="4"/>
        <end position="125"/>
    </location>
</feature>
<dbReference type="GO" id="GO:0005737">
    <property type="term" value="C:cytoplasm"/>
    <property type="evidence" value="ECO:0007669"/>
    <property type="project" value="TreeGrafter"/>
</dbReference>
<sequence>MNKIKLAIIGCGIITKEAHLPALKRLTDRMEVAAVCNRTASKAEDIAEELGLDHSAVWTDWKKMISELKDLDAVLIALPITMNYEVSRACCQAGLAVLCEKPAAMTAREAEETATFSTQFGVTYMTAENFHYDRGFLKAAELVKAGKIGNVHSMSWNVLSWMEVDNKYNKTEWRAHNEYPGGYVLDGGVHFVHALQMIGGPVESVFAHTASVDGRLGTMDTAMSLIRHKSGCVSSLNMGWRSASDDGALRIFGDKGSLIMGRGNVKELKPDGTEELHTFEEESSFYLQWSAFLDALEGKKEGLIPERMPADDVKTVLAMIESEKNGMAVTINS</sequence>
<dbReference type="GO" id="GO:0016491">
    <property type="term" value="F:oxidoreductase activity"/>
    <property type="evidence" value="ECO:0007669"/>
    <property type="project" value="TreeGrafter"/>
</dbReference>
<dbReference type="EMBL" id="JACHGJ010000004">
    <property type="protein sequence ID" value="MBB6480922.1"/>
    <property type="molecule type" value="Genomic_DNA"/>
</dbReference>
<keyword evidence="4" id="KW-1185">Reference proteome</keyword>